<feature type="transmembrane region" description="Helical" evidence="8">
    <location>
        <begin position="272"/>
        <end position="293"/>
    </location>
</feature>
<keyword evidence="4" id="KW-0309">Germination</keyword>
<name>A0A366XSH0_9BACI</name>
<evidence type="ECO:0000256" key="1">
    <source>
        <dbReference type="ARBA" id="ARBA00004141"/>
    </source>
</evidence>
<evidence type="ECO:0000256" key="4">
    <source>
        <dbReference type="ARBA" id="ARBA00022544"/>
    </source>
</evidence>
<comment type="similarity">
    <text evidence="2">Belongs to the amino acid-polyamine-organocation (APC) superfamily. Spore germination protein (SGP) (TC 2.A.3.9) family.</text>
</comment>
<proteinExistence type="inferred from homology"/>
<keyword evidence="3" id="KW-0813">Transport</keyword>
<dbReference type="InterPro" id="IPR004761">
    <property type="entry name" value="Spore_GerAB"/>
</dbReference>
<feature type="transmembrane region" description="Helical" evidence="8">
    <location>
        <begin position="12"/>
        <end position="33"/>
    </location>
</feature>
<feature type="transmembrane region" description="Helical" evidence="8">
    <location>
        <begin position="219"/>
        <end position="240"/>
    </location>
</feature>
<dbReference type="NCBIfam" id="TIGR00912">
    <property type="entry name" value="2A0309"/>
    <property type="match status" value="1"/>
</dbReference>
<evidence type="ECO:0000256" key="2">
    <source>
        <dbReference type="ARBA" id="ARBA00007998"/>
    </source>
</evidence>
<sequence length="372" mass="41620">MKTGLVEKISLSQLCILVSTFLFGSAIVVGIGGGAKQDSWIAIIVACLLGLVPLWFYIFLLSKMPGKNLFEIMEVVFGKIVSKILILLYVIYFFDISARVLRDFGELIVAAMLINTPIEIISVTFMLFVSYVLYLGLEVLGRFSEIYAPYLIGSLVAIGILIFLSGELQFENILPIMPEGLGPIMKVVFPELMTFPFGELIAFTMVIPYVSKFRYAGKATITTFIVSGLILAYSSFVQVATLGPDAKGRANFPLLNAAREISLLNFIERVDLIIIFAVMFGIVVKVSIFFYGGLKGLEQVFGRPYRVFIYPMAMFIAFSSINIGHNFTEHIKEGLSLVPWILHLPFQFGIPLLLLPFVLWKTKKITNERREK</sequence>
<feature type="transmembrane region" description="Helical" evidence="8">
    <location>
        <begin position="184"/>
        <end position="207"/>
    </location>
</feature>
<evidence type="ECO:0000256" key="8">
    <source>
        <dbReference type="SAM" id="Phobius"/>
    </source>
</evidence>
<keyword evidence="7 8" id="KW-0472">Membrane</keyword>
<keyword evidence="6 8" id="KW-1133">Transmembrane helix</keyword>
<dbReference type="RefSeq" id="WP_113807096.1">
    <property type="nucleotide sequence ID" value="NZ_QOCW01000019.1"/>
</dbReference>
<comment type="subcellular location">
    <subcellularLocation>
        <location evidence="1">Membrane</location>
        <topology evidence="1">Multi-pass membrane protein</topology>
    </subcellularLocation>
</comment>
<feature type="transmembrane region" description="Helical" evidence="8">
    <location>
        <begin position="305"/>
        <end position="325"/>
    </location>
</feature>
<feature type="transmembrane region" description="Helical" evidence="8">
    <location>
        <begin position="337"/>
        <end position="360"/>
    </location>
</feature>
<gene>
    <name evidence="9" type="ORF">DS031_16105</name>
</gene>
<dbReference type="Pfam" id="PF03845">
    <property type="entry name" value="Spore_permease"/>
    <property type="match status" value="1"/>
</dbReference>
<evidence type="ECO:0000313" key="9">
    <source>
        <dbReference type="EMBL" id="RBW68498.1"/>
    </source>
</evidence>
<evidence type="ECO:0000256" key="3">
    <source>
        <dbReference type="ARBA" id="ARBA00022448"/>
    </source>
</evidence>
<dbReference type="PANTHER" id="PTHR34975:SF2">
    <property type="entry name" value="SPORE GERMINATION PROTEIN A2"/>
    <property type="match status" value="1"/>
</dbReference>
<protein>
    <submittedName>
        <fullName evidence="9">Spore gernimation protein KC</fullName>
    </submittedName>
</protein>
<evidence type="ECO:0000256" key="6">
    <source>
        <dbReference type="ARBA" id="ARBA00022989"/>
    </source>
</evidence>
<feature type="transmembrane region" description="Helical" evidence="8">
    <location>
        <begin position="107"/>
        <end position="134"/>
    </location>
</feature>
<evidence type="ECO:0000256" key="7">
    <source>
        <dbReference type="ARBA" id="ARBA00023136"/>
    </source>
</evidence>
<dbReference type="PANTHER" id="PTHR34975">
    <property type="entry name" value="SPORE GERMINATION PROTEIN A2"/>
    <property type="match status" value="1"/>
</dbReference>
<dbReference type="EMBL" id="QOCW01000019">
    <property type="protein sequence ID" value="RBW68498.1"/>
    <property type="molecule type" value="Genomic_DNA"/>
</dbReference>
<keyword evidence="10" id="KW-1185">Reference proteome</keyword>
<organism evidence="9 10">
    <name type="scientific">Bacillus taeanensis</name>
    <dbReference type="NCBI Taxonomy" id="273032"/>
    <lineage>
        <taxon>Bacteria</taxon>
        <taxon>Bacillati</taxon>
        <taxon>Bacillota</taxon>
        <taxon>Bacilli</taxon>
        <taxon>Bacillales</taxon>
        <taxon>Bacillaceae</taxon>
        <taxon>Bacillus</taxon>
    </lineage>
</organism>
<comment type="caution">
    <text evidence="9">The sequence shown here is derived from an EMBL/GenBank/DDBJ whole genome shotgun (WGS) entry which is preliminary data.</text>
</comment>
<feature type="transmembrane region" description="Helical" evidence="8">
    <location>
        <begin position="146"/>
        <end position="164"/>
    </location>
</feature>
<dbReference type="OrthoDB" id="1891864at2"/>
<feature type="transmembrane region" description="Helical" evidence="8">
    <location>
        <begin position="39"/>
        <end position="60"/>
    </location>
</feature>
<feature type="transmembrane region" description="Helical" evidence="8">
    <location>
        <begin position="80"/>
        <end position="101"/>
    </location>
</feature>
<dbReference type="Proteomes" id="UP000253314">
    <property type="component" value="Unassembled WGS sequence"/>
</dbReference>
<dbReference type="GO" id="GO:0009847">
    <property type="term" value="P:spore germination"/>
    <property type="evidence" value="ECO:0007669"/>
    <property type="project" value="InterPro"/>
</dbReference>
<accession>A0A366XSH0</accession>
<evidence type="ECO:0000256" key="5">
    <source>
        <dbReference type="ARBA" id="ARBA00022692"/>
    </source>
</evidence>
<evidence type="ECO:0000313" key="10">
    <source>
        <dbReference type="Proteomes" id="UP000253314"/>
    </source>
</evidence>
<keyword evidence="5 8" id="KW-0812">Transmembrane</keyword>
<reference evidence="9 10" key="1">
    <citation type="submission" date="2018-07" db="EMBL/GenBank/DDBJ databases">
        <title>Lottiidibacillus patelloidae gen. nov., sp. nov., isolated from the intestinal tract of a marine limpet and the reclassification of B. taeanensis BH030017T, B. algicola KMM 3737T and B. hwajinpoensis SW-72T as genus Lottiidibacillus.</title>
        <authorList>
            <person name="Liu R."/>
            <person name="Huang Z."/>
        </authorList>
    </citation>
    <scope>NUCLEOTIDE SEQUENCE [LARGE SCALE GENOMIC DNA]</scope>
    <source>
        <strain evidence="9 10">BH030017</strain>
    </source>
</reference>
<dbReference type="AlphaFoldDB" id="A0A366XSH0"/>
<dbReference type="GO" id="GO:0016020">
    <property type="term" value="C:membrane"/>
    <property type="evidence" value="ECO:0007669"/>
    <property type="project" value="UniProtKB-SubCell"/>
</dbReference>